<evidence type="ECO:0000313" key="3">
    <source>
        <dbReference type="Proteomes" id="UP000237246"/>
    </source>
</evidence>
<dbReference type="OrthoDB" id="74314at2759"/>
<dbReference type="Proteomes" id="UP000237246">
    <property type="component" value="Unassembled WGS sequence"/>
</dbReference>
<dbReference type="InterPro" id="IPR022096">
    <property type="entry name" value="SBF1/SBF2"/>
</dbReference>
<evidence type="ECO:0000259" key="1">
    <source>
        <dbReference type="Pfam" id="PF12335"/>
    </source>
</evidence>
<dbReference type="EMBL" id="PPHD01060989">
    <property type="protein sequence ID" value="POI22168.1"/>
    <property type="molecule type" value="Genomic_DNA"/>
</dbReference>
<dbReference type="AlphaFoldDB" id="A0A2P4SDH8"/>
<sequence length="99" mass="11438">ENPNPHIAFQKVPRPTEGSHLRVHILPFPRINECRTLPAALRALKGKAARHCLTQELGLHVKQNRAILDHQQFDYVVRMMNCALQVLCGKVWFFVYLLL</sequence>
<feature type="domain" description="SBF1/SBF2" evidence="1">
    <location>
        <begin position="35"/>
        <end position="86"/>
    </location>
</feature>
<keyword evidence="3" id="KW-1185">Reference proteome</keyword>
<reference evidence="2 3" key="1">
    <citation type="submission" date="2018-01" db="EMBL/GenBank/DDBJ databases">
        <title>Comparison of the Chinese Bamboo Partridge and Red Junglefowl genome sequences highlights the importance of demography in genome evolution.</title>
        <authorList>
            <person name="Tiley G.P."/>
            <person name="Kimball R.T."/>
            <person name="Braun E.L."/>
            <person name="Burleigh J.G."/>
        </authorList>
    </citation>
    <scope>NUCLEOTIDE SEQUENCE [LARGE SCALE GENOMIC DNA]</scope>
    <source>
        <strain evidence="2">RTK389</strain>
        <tissue evidence="2">Blood</tissue>
    </source>
</reference>
<accession>A0A2P4SDH8</accession>
<dbReference type="Pfam" id="PF12335">
    <property type="entry name" value="SBF2"/>
    <property type="match status" value="1"/>
</dbReference>
<proteinExistence type="predicted"/>
<name>A0A2P4SDH8_BAMTH</name>
<organism evidence="2 3">
    <name type="scientific">Bambusicola thoracicus</name>
    <name type="common">Chinese bamboo-partridge</name>
    <name type="synonym">Perdix thoracica</name>
    <dbReference type="NCBI Taxonomy" id="9083"/>
    <lineage>
        <taxon>Eukaryota</taxon>
        <taxon>Metazoa</taxon>
        <taxon>Chordata</taxon>
        <taxon>Craniata</taxon>
        <taxon>Vertebrata</taxon>
        <taxon>Euteleostomi</taxon>
        <taxon>Archelosauria</taxon>
        <taxon>Archosauria</taxon>
        <taxon>Dinosauria</taxon>
        <taxon>Saurischia</taxon>
        <taxon>Theropoda</taxon>
        <taxon>Coelurosauria</taxon>
        <taxon>Aves</taxon>
        <taxon>Neognathae</taxon>
        <taxon>Galloanserae</taxon>
        <taxon>Galliformes</taxon>
        <taxon>Phasianidae</taxon>
        <taxon>Perdicinae</taxon>
        <taxon>Bambusicola</taxon>
    </lineage>
</organism>
<comment type="caution">
    <text evidence="2">The sequence shown here is derived from an EMBL/GenBank/DDBJ whole genome shotgun (WGS) entry which is preliminary data.</text>
</comment>
<feature type="non-terminal residue" evidence="2">
    <location>
        <position position="1"/>
    </location>
</feature>
<evidence type="ECO:0000313" key="2">
    <source>
        <dbReference type="EMBL" id="POI22168.1"/>
    </source>
</evidence>
<gene>
    <name evidence="2" type="ORF">CIB84_014085</name>
</gene>
<protein>
    <recommendedName>
        <fullName evidence="1">SBF1/SBF2 domain-containing protein</fullName>
    </recommendedName>
</protein>